<dbReference type="PROSITE" id="PS50110">
    <property type="entry name" value="RESPONSE_REGULATORY"/>
    <property type="match status" value="1"/>
</dbReference>
<gene>
    <name evidence="15" type="primary">NDAI0D03430</name>
    <name evidence="15" type="ordered locus">NDAI_0D03430</name>
</gene>
<dbReference type="InterPro" id="IPR014402">
    <property type="entry name" value="Sig_transdc_resp-reg_Skn7"/>
</dbReference>
<keyword evidence="2 11" id="KW-0597">Phosphoprotein</keyword>
<comment type="function">
    <text evidence="8">DNA-binding transcription factor that specifically binds heat shock promoter elements (HSE) and activates transcription.</text>
</comment>
<feature type="region of interest" description="Disordered" evidence="13">
    <location>
        <begin position="1"/>
        <end position="78"/>
    </location>
</feature>
<feature type="region of interest" description="Disordered" evidence="13">
    <location>
        <begin position="394"/>
        <end position="417"/>
    </location>
</feature>
<keyword evidence="4 10" id="KW-0805">Transcription regulation</keyword>
<dbReference type="EMBL" id="HE580270">
    <property type="protein sequence ID" value="CCD24657.1"/>
    <property type="molecule type" value="Genomic_DNA"/>
</dbReference>
<dbReference type="OMA" id="TNVDPGW"/>
<accession>G0WA46</accession>
<evidence type="ECO:0000256" key="3">
    <source>
        <dbReference type="ARBA" id="ARBA00023012"/>
    </source>
</evidence>
<dbReference type="GO" id="GO:0000304">
    <property type="term" value="P:response to singlet oxygen"/>
    <property type="evidence" value="ECO:0007669"/>
    <property type="project" value="EnsemblFungi"/>
</dbReference>
<reference evidence="15 16" key="1">
    <citation type="journal article" date="2011" name="Proc. Natl. Acad. Sci. U.S.A.">
        <title>Evolutionary erosion of yeast sex chromosomes by mating-type switching accidents.</title>
        <authorList>
            <person name="Gordon J.L."/>
            <person name="Armisen D."/>
            <person name="Proux-Wera E."/>
            <person name="Oheigeartaigh S.S."/>
            <person name="Byrne K.P."/>
            <person name="Wolfe K.H."/>
        </authorList>
    </citation>
    <scope>NUCLEOTIDE SEQUENCE [LARGE SCALE GENOMIC DNA]</scope>
    <source>
        <strain evidence="16">ATCC 10597 / BCRC 20456 / CBS 421 / NBRC 0211 / NRRL Y-12639</strain>
    </source>
</reference>
<dbReference type="GO" id="GO:0043565">
    <property type="term" value="F:sequence-specific DNA binding"/>
    <property type="evidence" value="ECO:0007669"/>
    <property type="project" value="InterPro"/>
</dbReference>
<proteinExistence type="predicted"/>
<dbReference type="PIRSF" id="PIRSF002595">
    <property type="entry name" value="RR_SKN7"/>
    <property type="match status" value="1"/>
</dbReference>
<evidence type="ECO:0000256" key="9">
    <source>
        <dbReference type="ARBA" id="ARBA00062447"/>
    </source>
</evidence>
<evidence type="ECO:0000256" key="2">
    <source>
        <dbReference type="ARBA" id="ARBA00022553"/>
    </source>
</evidence>
<dbReference type="HOGENOM" id="CLU_008776_3_1_1"/>
<dbReference type="InterPro" id="IPR011006">
    <property type="entry name" value="CheY-like_superfamily"/>
</dbReference>
<dbReference type="Pfam" id="PF00072">
    <property type="entry name" value="Response_reg"/>
    <property type="match status" value="1"/>
</dbReference>
<dbReference type="FunFam" id="1.10.10.10:FF:000027">
    <property type="entry name" value="Heat shock transcription factor 1"/>
    <property type="match status" value="1"/>
</dbReference>
<feature type="region of interest" description="Disordered" evidence="13">
    <location>
        <begin position="335"/>
        <end position="355"/>
    </location>
</feature>
<feature type="modified residue" description="4-aspartylphosphate" evidence="11">
    <location>
        <position position="474"/>
    </location>
</feature>
<dbReference type="InterPro" id="IPR036390">
    <property type="entry name" value="WH_DNA-bd_sf"/>
</dbReference>
<dbReference type="InterPro" id="IPR001789">
    <property type="entry name" value="Sig_transdc_resp-reg_receiver"/>
</dbReference>
<dbReference type="SUPFAM" id="SSF46785">
    <property type="entry name" value="Winged helix' DNA-binding domain"/>
    <property type="match status" value="1"/>
</dbReference>
<dbReference type="OrthoDB" id="424572at2759"/>
<protein>
    <recommendedName>
        <fullName evidence="10">Transcription factor</fullName>
    </recommendedName>
</protein>
<dbReference type="InterPro" id="IPR036388">
    <property type="entry name" value="WH-like_DNA-bd_sf"/>
</dbReference>
<dbReference type="Pfam" id="PF00447">
    <property type="entry name" value="HSF_DNA-bind"/>
    <property type="match status" value="1"/>
</dbReference>
<feature type="coiled-coil region" evidence="12">
    <location>
        <begin position="216"/>
        <end position="250"/>
    </location>
</feature>
<feature type="domain" description="Response regulatory" evidence="14">
    <location>
        <begin position="425"/>
        <end position="539"/>
    </location>
</feature>
<evidence type="ECO:0000256" key="4">
    <source>
        <dbReference type="ARBA" id="ARBA00023015"/>
    </source>
</evidence>
<dbReference type="eggNOG" id="KOG0627">
    <property type="taxonomic scope" value="Eukaryota"/>
</dbReference>
<evidence type="ECO:0000256" key="11">
    <source>
        <dbReference type="PROSITE-ProRule" id="PRU00169"/>
    </source>
</evidence>
<dbReference type="GO" id="GO:0005829">
    <property type="term" value="C:cytosol"/>
    <property type="evidence" value="ECO:0007669"/>
    <property type="project" value="EnsemblFungi"/>
</dbReference>
<dbReference type="CDD" id="cd17546">
    <property type="entry name" value="REC_hyHK_CKI1_RcsC-like"/>
    <property type="match status" value="1"/>
</dbReference>
<keyword evidence="7 10" id="KW-0539">Nucleus</keyword>
<dbReference type="GO" id="GO:0000156">
    <property type="term" value="F:phosphorelay response regulator activity"/>
    <property type="evidence" value="ECO:0007669"/>
    <property type="project" value="EnsemblFungi"/>
</dbReference>
<dbReference type="PROSITE" id="PS00434">
    <property type="entry name" value="HSF_DOMAIN"/>
    <property type="match status" value="1"/>
</dbReference>
<dbReference type="GO" id="GO:0006368">
    <property type="term" value="P:transcription elongation by RNA polymerase II"/>
    <property type="evidence" value="ECO:0007669"/>
    <property type="project" value="EnsemblFungi"/>
</dbReference>
<evidence type="ECO:0000256" key="6">
    <source>
        <dbReference type="ARBA" id="ARBA00023163"/>
    </source>
</evidence>
<evidence type="ECO:0000256" key="5">
    <source>
        <dbReference type="ARBA" id="ARBA00023125"/>
    </source>
</evidence>
<evidence type="ECO:0000256" key="12">
    <source>
        <dbReference type="SAM" id="Coils"/>
    </source>
</evidence>
<evidence type="ECO:0000256" key="7">
    <source>
        <dbReference type="ARBA" id="ARBA00023242"/>
    </source>
</evidence>
<evidence type="ECO:0000313" key="16">
    <source>
        <dbReference type="Proteomes" id="UP000000689"/>
    </source>
</evidence>
<dbReference type="PANTHER" id="PTHR45339">
    <property type="entry name" value="HYBRID SIGNAL TRANSDUCTION HISTIDINE KINASE J"/>
    <property type="match status" value="1"/>
</dbReference>
<dbReference type="GO" id="GO:0003700">
    <property type="term" value="F:DNA-binding transcription factor activity"/>
    <property type="evidence" value="ECO:0007669"/>
    <property type="project" value="UniProtKB-UniRule"/>
</dbReference>
<evidence type="ECO:0000256" key="8">
    <source>
        <dbReference type="ARBA" id="ARBA00059868"/>
    </source>
</evidence>
<evidence type="ECO:0000256" key="1">
    <source>
        <dbReference type="ARBA" id="ARBA00004123"/>
    </source>
</evidence>
<dbReference type="eggNOG" id="KOG0519">
    <property type="taxonomic scope" value="Eukaryota"/>
</dbReference>
<name>G0WA46_NAUDC</name>
<dbReference type="AlphaFoldDB" id="G0WA46"/>
<dbReference type="GO" id="GO:0008361">
    <property type="term" value="P:regulation of cell size"/>
    <property type="evidence" value="ECO:0007669"/>
    <property type="project" value="EnsemblFungi"/>
</dbReference>
<dbReference type="RefSeq" id="XP_003669900.1">
    <property type="nucleotide sequence ID" value="XM_003669852.1"/>
</dbReference>
<dbReference type="GO" id="GO:0006357">
    <property type="term" value="P:regulation of transcription by RNA polymerase II"/>
    <property type="evidence" value="ECO:0007669"/>
    <property type="project" value="UniProtKB-UniRule"/>
</dbReference>
<evidence type="ECO:0000313" key="15">
    <source>
        <dbReference type="EMBL" id="CCD24657.1"/>
    </source>
</evidence>
<keyword evidence="12" id="KW-0175">Coiled coil</keyword>
<dbReference type="GO" id="GO:1900101">
    <property type="term" value="P:regulation of endoplasmic reticulum unfolded protein response"/>
    <property type="evidence" value="ECO:0007669"/>
    <property type="project" value="EnsemblFungi"/>
</dbReference>
<dbReference type="Gene3D" id="1.10.10.10">
    <property type="entry name" value="Winged helix-like DNA-binding domain superfamily/Winged helix DNA-binding domain"/>
    <property type="match status" value="1"/>
</dbReference>
<dbReference type="InterPro" id="IPR000232">
    <property type="entry name" value="HSF_DNA-bd"/>
</dbReference>
<dbReference type="GO" id="GO:0005634">
    <property type="term" value="C:nucleus"/>
    <property type="evidence" value="ECO:0007669"/>
    <property type="project" value="UniProtKB-SubCell"/>
</dbReference>
<dbReference type="SMART" id="SM00448">
    <property type="entry name" value="REC"/>
    <property type="match status" value="1"/>
</dbReference>
<dbReference type="GO" id="GO:0032993">
    <property type="term" value="C:protein-DNA complex"/>
    <property type="evidence" value="ECO:0007669"/>
    <property type="project" value="UniProtKB-ARBA"/>
</dbReference>
<dbReference type="STRING" id="1071378.G0WA46"/>
<keyword evidence="6 10" id="KW-0804">Transcription</keyword>
<organism evidence="15 16">
    <name type="scientific">Naumovozyma dairenensis (strain ATCC 10597 / BCRC 20456 / CBS 421 / NBRC 0211 / NRRL Y-12639)</name>
    <name type="common">Saccharomyces dairenensis</name>
    <dbReference type="NCBI Taxonomy" id="1071378"/>
    <lineage>
        <taxon>Eukaryota</taxon>
        <taxon>Fungi</taxon>
        <taxon>Dikarya</taxon>
        <taxon>Ascomycota</taxon>
        <taxon>Saccharomycotina</taxon>
        <taxon>Saccharomycetes</taxon>
        <taxon>Saccharomycetales</taxon>
        <taxon>Saccharomycetaceae</taxon>
        <taxon>Naumovozyma</taxon>
    </lineage>
</organism>
<keyword evidence="5 10" id="KW-0238">DNA-binding</keyword>
<evidence type="ECO:0000256" key="10">
    <source>
        <dbReference type="PIRNR" id="PIRNR002595"/>
    </source>
</evidence>
<keyword evidence="3" id="KW-0902">Two-component regulatory system</keyword>
<dbReference type="GeneID" id="11495111"/>
<dbReference type="SMART" id="SM00415">
    <property type="entry name" value="HSF"/>
    <property type="match status" value="1"/>
</dbReference>
<dbReference type="PANTHER" id="PTHR45339:SF1">
    <property type="entry name" value="HYBRID SIGNAL TRANSDUCTION HISTIDINE KINASE J"/>
    <property type="match status" value="1"/>
</dbReference>
<sequence length="597" mass="67166">MNGIPFSNNNNYGISTTLPAIDQNNNNNTDQMSQEDQERQSKQLQQLPLLPPAATLGTANNNVSSSSGTPTGSHGSKAANNDFVRKLYKILETNTFPNLVRWTPEGTSFVVLDTGKFTTQILPTHFKHSNFSSFVRQLNKYDFHKVKRKSDEPGRKKYGELSWEFTHPSFKRHDEAGLENIKRKIANSRKPDEVQPVTVSTKTSDILKVAPSKMQFDKLKSDFENMERTMNDMMTKYTRTQDELTRLTNRYNTLVESLFTFKTVNENVVNNFTTLCSTLSQKGIELPPSLYDSNKLNQLATYNPLQQQQLARSSSLSLNAPSIQSILAREPVSIQTPTDKQIQHQPAPHNQQIRNNHNTTAATTPLLQNTLPLISTPAGGILPLQEENINTTGHSVSSISKSDVDIKQENSQSPTATEELRKGYHVLLVEDDAVSIQLCSKFLRKSGCTVEVVTDGLAAISILEAFRYDLVLMDIVMPNLDGATATSIIRNFDKETPIIAMTGNIEDQDLITYLQHGMTDILAKPFTRDDLLSMLIRHLSKRIPLCERQQSEPPIQDPSQEKVRQQLIANGPSPHNEPLKKYHHLTPTYCRMYRTIT</sequence>
<dbReference type="KEGG" id="ndi:NDAI_0D03430"/>
<dbReference type="SUPFAM" id="SSF52172">
    <property type="entry name" value="CheY-like"/>
    <property type="match status" value="1"/>
</dbReference>
<evidence type="ECO:0000259" key="14">
    <source>
        <dbReference type="PROSITE" id="PS50110"/>
    </source>
</evidence>
<dbReference type="Proteomes" id="UP000000689">
    <property type="component" value="Chromosome 4"/>
</dbReference>
<comment type="subcellular location">
    <subcellularLocation>
        <location evidence="1 10">Nucleus</location>
    </subcellularLocation>
</comment>
<feature type="compositionally biased region" description="Low complexity" evidence="13">
    <location>
        <begin position="64"/>
        <end position="76"/>
    </location>
</feature>
<comment type="subunit">
    <text evidence="9">Homotrimer. Homotrimerization increases the affinity of HSF1 to DNA.</text>
</comment>
<evidence type="ECO:0000256" key="13">
    <source>
        <dbReference type="SAM" id="MobiDB-lite"/>
    </source>
</evidence>
<feature type="compositionally biased region" description="Polar residues" evidence="13">
    <location>
        <begin position="1"/>
        <end position="34"/>
    </location>
</feature>
<dbReference type="GO" id="GO:0034599">
    <property type="term" value="P:cellular response to oxidative stress"/>
    <property type="evidence" value="ECO:0007669"/>
    <property type="project" value="EnsemblFungi"/>
</dbReference>
<dbReference type="PRINTS" id="PR00056">
    <property type="entry name" value="HSFDOMAIN"/>
</dbReference>
<keyword evidence="16" id="KW-1185">Reference proteome</keyword>
<dbReference type="Gene3D" id="3.40.50.2300">
    <property type="match status" value="1"/>
</dbReference>